<sequence length="134" mass="15869">MGENFRDKVSVFSGMFSLISNFIEGEPSRKLPKIQFLHDDSNSKEIKEEKKVKNNPKSKTKKQHRRKNTACPHANKRHYARNMCSNCYHKFGRQKEAWMCPHKDLKFYAKGLCKACYLKNYHQMRTSKVPKEEN</sequence>
<evidence type="ECO:0000313" key="3">
    <source>
        <dbReference type="Proteomes" id="UP001162131"/>
    </source>
</evidence>
<protein>
    <submittedName>
        <fullName evidence="2">Uncharacterized protein</fullName>
    </submittedName>
</protein>
<dbReference type="AlphaFoldDB" id="A0AAU9K9N2"/>
<dbReference type="EMBL" id="CAJZBQ010000062">
    <property type="protein sequence ID" value="CAG9335722.1"/>
    <property type="molecule type" value="Genomic_DNA"/>
</dbReference>
<comment type="caution">
    <text evidence="2">The sequence shown here is derived from an EMBL/GenBank/DDBJ whole genome shotgun (WGS) entry which is preliminary data.</text>
</comment>
<feature type="compositionally biased region" description="Basic residues" evidence="1">
    <location>
        <begin position="53"/>
        <end position="74"/>
    </location>
</feature>
<keyword evidence="3" id="KW-1185">Reference proteome</keyword>
<reference evidence="2" key="1">
    <citation type="submission" date="2021-09" db="EMBL/GenBank/DDBJ databases">
        <authorList>
            <consortium name="AG Swart"/>
            <person name="Singh M."/>
            <person name="Singh A."/>
            <person name="Seah K."/>
            <person name="Emmerich C."/>
        </authorList>
    </citation>
    <scope>NUCLEOTIDE SEQUENCE</scope>
    <source>
        <strain evidence="2">ATCC30299</strain>
    </source>
</reference>
<dbReference type="Proteomes" id="UP001162131">
    <property type="component" value="Unassembled WGS sequence"/>
</dbReference>
<evidence type="ECO:0000256" key="1">
    <source>
        <dbReference type="SAM" id="MobiDB-lite"/>
    </source>
</evidence>
<accession>A0AAU9K9N2</accession>
<name>A0AAU9K9N2_9CILI</name>
<evidence type="ECO:0000313" key="2">
    <source>
        <dbReference type="EMBL" id="CAG9335722.1"/>
    </source>
</evidence>
<proteinExistence type="predicted"/>
<gene>
    <name evidence="2" type="ORF">BSTOLATCC_MIC64185</name>
</gene>
<feature type="compositionally biased region" description="Basic and acidic residues" evidence="1">
    <location>
        <begin position="40"/>
        <end position="52"/>
    </location>
</feature>
<feature type="region of interest" description="Disordered" evidence="1">
    <location>
        <begin position="40"/>
        <end position="74"/>
    </location>
</feature>
<organism evidence="2 3">
    <name type="scientific">Blepharisma stoltei</name>
    <dbReference type="NCBI Taxonomy" id="1481888"/>
    <lineage>
        <taxon>Eukaryota</taxon>
        <taxon>Sar</taxon>
        <taxon>Alveolata</taxon>
        <taxon>Ciliophora</taxon>
        <taxon>Postciliodesmatophora</taxon>
        <taxon>Heterotrichea</taxon>
        <taxon>Heterotrichida</taxon>
        <taxon>Blepharismidae</taxon>
        <taxon>Blepharisma</taxon>
    </lineage>
</organism>